<comment type="caution">
    <text evidence="2">The sequence shown here is derived from an EMBL/GenBank/DDBJ whole genome shotgun (WGS) entry which is preliminary data.</text>
</comment>
<feature type="region of interest" description="Disordered" evidence="1">
    <location>
        <begin position="87"/>
        <end position="122"/>
    </location>
</feature>
<evidence type="ECO:0000313" key="3">
    <source>
        <dbReference type="Proteomes" id="UP001050691"/>
    </source>
</evidence>
<sequence length="122" mass="13420">MEDEVVDSEADENVAGPLTKKVRIEPARGVGSESVLQEILELSREREEIARGTQEVLVETAKGILCLAAAMERRVGLQYNWETDTHIVVSDDKSEEGSDDSSEKKNKGKGKAKDVFGDETLQ</sequence>
<dbReference type="AlphaFoldDB" id="A0AAV5A9Z5"/>
<accession>A0AAV5A9Z5</accession>
<evidence type="ECO:0000256" key="1">
    <source>
        <dbReference type="SAM" id="MobiDB-lite"/>
    </source>
</evidence>
<reference evidence="2" key="1">
    <citation type="submission" date="2021-10" db="EMBL/GenBank/DDBJ databases">
        <title>De novo Genome Assembly of Clathrus columnatus (Basidiomycota, Fungi) Using Illumina and Nanopore Sequence Data.</title>
        <authorList>
            <person name="Ogiso-Tanaka E."/>
            <person name="Itagaki H."/>
            <person name="Hosoya T."/>
            <person name="Hosaka K."/>
        </authorList>
    </citation>
    <scope>NUCLEOTIDE SEQUENCE</scope>
    <source>
        <strain evidence="2">MO-923</strain>
    </source>
</reference>
<dbReference type="Proteomes" id="UP001050691">
    <property type="component" value="Unassembled WGS sequence"/>
</dbReference>
<proteinExistence type="predicted"/>
<dbReference type="EMBL" id="BPWL01000004">
    <property type="protein sequence ID" value="GJJ09725.1"/>
    <property type="molecule type" value="Genomic_DNA"/>
</dbReference>
<feature type="compositionally biased region" description="Basic and acidic residues" evidence="1">
    <location>
        <begin position="87"/>
        <end position="116"/>
    </location>
</feature>
<keyword evidence="3" id="KW-1185">Reference proteome</keyword>
<name>A0AAV5A9Z5_9AGAM</name>
<protein>
    <submittedName>
        <fullName evidence="2">Uncharacterized protein</fullName>
    </submittedName>
</protein>
<evidence type="ECO:0000313" key="2">
    <source>
        <dbReference type="EMBL" id="GJJ09725.1"/>
    </source>
</evidence>
<organism evidence="2 3">
    <name type="scientific">Clathrus columnatus</name>
    <dbReference type="NCBI Taxonomy" id="1419009"/>
    <lineage>
        <taxon>Eukaryota</taxon>
        <taxon>Fungi</taxon>
        <taxon>Dikarya</taxon>
        <taxon>Basidiomycota</taxon>
        <taxon>Agaricomycotina</taxon>
        <taxon>Agaricomycetes</taxon>
        <taxon>Phallomycetidae</taxon>
        <taxon>Phallales</taxon>
        <taxon>Clathraceae</taxon>
        <taxon>Clathrus</taxon>
    </lineage>
</organism>
<gene>
    <name evidence="2" type="ORF">Clacol_003949</name>
</gene>